<dbReference type="OrthoDB" id="9790406at2"/>
<dbReference type="InterPro" id="IPR039315">
    <property type="entry name" value="CheW"/>
</dbReference>
<accession>A0A1I4V6P8</accession>
<dbReference type="PANTHER" id="PTHR22617:SF41">
    <property type="entry name" value="CHEMOTAXIS SIGNAL TRANSDUCTION SYSTEM ADAPTOR PROTEIN CHEW"/>
    <property type="match status" value="1"/>
</dbReference>
<dbReference type="GO" id="GO:0007165">
    <property type="term" value="P:signal transduction"/>
    <property type="evidence" value="ECO:0007669"/>
    <property type="project" value="InterPro"/>
</dbReference>
<dbReference type="InterPro" id="IPR036061">
    <property type="entry name" value="CheW-like_dom_sf"/>
</dbReference>
<dbReference type="RefSeq" id="WP_091189720.1">
    <property type="nucleotide sequence ID" value="NZ_FOVE01000001.1"/>
</dbReference>
<evidence type="ECO:0000313" key="3">
    <source>
        <dbReference type="Proteomes" id="UP000242869"/>
    </source>
</evidence>
<dbReference type="EMBL" id="FOVE01000001">
    <property type="protein sequence ID" value="SFM96855.1"/>
    <property type="molecule type" value="Genomic_DNA"/>
</dbReference>
<organism evidence="2 3">
    <name type="scientific">Formivibrio citricus</name>
    <dbReference type="NCBI Taxonomy" id="83765"/>
    <lineage>
        <taxon>Bacteria</taxon>
        <taxon>Pseudomonadati</taxon>
        <taxon>Pseudomonadota</taxon>
        <taxon>Betaproteobacteria</taxon>
        <taxon>Neisseriales</taxon>
        <taxon>Chitinibacteraceae</taxon>
        <taxon>Formivibrio</taxon>
    </lineage>
</organism>
<dbReference type="SUPFAM" id="SSF50341">
    <property type="entry name" value="CheW-like"/>
    <property type="match status" value="1"/>
</dbReference>
<evidence type="ECO:0000259" key="1">
    <source>
        <dbReference type="PROSITE" id="PS50851"/>
    </source>
</evidence>
<dbReference type="Proteomes" id="UP000242869">
    <property type="component" value="Unassembled WGS sequence"/>
</dbReference>
<sequence length="177" mass="19252">MNKSHHEPALQEAGQQDAQQYLTFLLGRETFAIGISGIREIIEFGGMTSVPLMPPFLRGVLNLRGAVVPVVDISVRFGREETPIGPQTCVVILEVAHEGEIQYVGVLVDSVNEVVEIAAEDIEPPPSFGSMLRPEFIQGMGKVNGQFVVLLSVDYVLSIDEMAQISHVAESSEPAHE</sequence>
<protein>
    <submittedName>
        <fullName evidence="2">Purine-binding chemotaxis protein CheW</fullName>
    </submittedName>
</protein>
<dbReference type="InterPro" id="IPR002545">
    <property type="entry name" value="CheW-lke_dom"/>
</dbReference>
<dbReference type="PANTHER" id="PTHR22617">
    <property type="entry name" value="CHEMOTAXIS SENSOR HISTIDINE KINASE-RELATED"/>
    <property type="match status" value="1"/>
</dbReference>
<evidence type="ECO:0000313" key="2">
    <source>
        <dbReference type="EMBL" id="SFM96855.1"/>
    </source>
</evidence>
<dbReference type="Pfam" id="PF01584">
    <property type="entry name" value="CheW"/>
    <property type="match status" value="1"/>
</dbReference>
<reference evidence="3" key="1">
    <citation type="submission" date="2016-10" db="EMBL/GenBank/DDBJ databases">
        <authorList>
            <person name="Varghese N."/>
            <person name="Submissions S."/>
        </authorList>
    </citation>
    <scope>NUCLEOTIDE SEQUENCE [LARGE SCALE GENOMIC DNA]</scope>
    <source>
        <strain evidence="3">DSM 6150</strain>
    </source>
</reference>
<dbReference type="SMART" id="SM00260">
    <property type="entry name" value="CheW"/>
    <property type="match status" value="1"/>
</dbReference>
<dbReference type="STRING" id="83765.SAMN05660284_00148"/>
<feature type="domain" description="CheW-like" evidence="1">
    <location>
        <begin position="18"/>
        <end position="162"/>
    </location>
</feature>
<keyword evidence="3" id="KW-1185">Reference proteome</keyword>
<dbReference type="Gene3D" id="2.30.30.40">
    <property type="entry name" value="SH3 Domains"/>
    <property type="match status" value="1"/>
</dbReference>
<dbReference type="Gene3D" id="2.40.50.180">
    <property type="entry name" value="CheA-289, Domain 4"/>
    <property type="match status" value="1"/>
</dbReference>
<dbReference type="AlphaFoldDB" id="A0A1I4V6P8"/>
<dbReference type="GO" id="GO:0005829">
    <property type="term" value="C:cytosol"/>
    <property type="evidence" value="ECO:0007669"/>
    <property type="project" value="TreeGrafter"/>
</dbReference>
<proteinExistence type="predicted"/>
<dbReference type="PROSITE" id="PS50851">
    <property type="entry name" value="CHEW"/>
    <property type="match status" value="1"/>
</dbReference>
<gene>
    <name evidence="2" type="ORF">SAMN05660284_00148</name>
</gene>
<name>A0A1I4V6P8_9NEIS</name>
<dbReference type="GO" id="GO:0006935">
    <property type="term" value="P:chemotaxis"/>
    <property type="evidence" value="ECO:0007669"/>
    <property type="project" value="InterPro"/>
</dbReference>